<feature type="region of interest" description="Disordered" evidence="1">
    <location>
        <begin position="1"/>
        <end position="20"/>
    </location>
</feature>
<dbReference type="Proteomes" id="UP000000321">
    <property type="component" value="Unassembled WGS sequence"/>
</dbReference>
<organism evidence="2 3">
    <name type="scientific">Aurantimonas manganoxydans (strain ATCC BAA-1229 / DSM 21871 / SI85-9A1)</name>
    <dbReference type="NCBI Taxonomy" id="287752"/>
    <lineage>
        <taxon>Bacteria</taxon>
        <taxon>Pseudomonadati</taxon>
        <taxon>Pseudomonadota</taxon>
        <taxon>Alphaproteobacteria</taxon>
        <taxon>Hyphomicrobiales</taxon>
        <taxon>Aurantimonadaceae</taxon>
        <taxon>Aurantimonas</taxon>
    </lineage>
</organism>
<protein>
    <submittedName>
        <fullName evidence="2">Uncharacterized protein</fullName>
    </submittedName>
</protein>
<feature type="compositionally biased region" description="Basic and acidic residues" evidence="1">
    <location>
        <begin position="1"/>
        <end position="17"/>
    </location>
</feature>
<name>Q1YLA7_AURMS</name>
<dbReference type="AlphaFoldDB" id="Q1YLA7"/>
<evidence type="ECO:0000313" key="3">
    <source>
        <dbReference type="Proteomes" id="UP000000321"/>
    </source>
</evidence>
<evidence type="ECO:0000256" key="1">
    <source>
        <dbReference type="SAM" id="MobiDB-lite"/>
    </source>
</evidence>
<reference evidence="2 3" key="1">
    <citation type="journal article" date="2008" name="Appl. Environ. Microbiol.">
        <title>Genomic insights into Mn(II) oxidation by the marine alphaproteobacterium Aurantimonas sp. strain SI85-9A1.</title>
        <authorList>
            <person name="Dick G.J."/>
            <person name="Podell S."/>
            <person name="Johnson H.A."/>
            <person name="Rivera-Espinoza Y."/>
            <person name="Bernier-Latmani R."/>
            <person name="McCarthy J.K."/>
            <person name="Torpey J.W."/>
            <person name="Clement B.G."/>
            <person name="Gaasterland T."/>
            <person name="Tebo B.M."/>
        </authorList>
    </citation>
    <scope>NUCLEOTIDE SEQUENCE [LARGE SCALE GENOMIC DNA]</scope>
    <source>
        <strain evidence="2 3">SI85-9A1</strain>
    </source>
</reference>
<comment type="caution">
    <text evidence="2">The sequence shown here is derived from an EMBL/GenBank/DDBJ whole genome shotgun (WGS) entry which is preliminary data.</text>
</comment>
<accession>Q1YLA7</accession>
<keyword evidence="3" id="KW-1185">Reference proteome</keyword>
<dbReference type="EMBL" id="AAPJ01000001">
    <property type="protein sequence ID" value="EAS51824.1"/>
    <property type="molecule type" value="Genomic_DNA"/>
</dbReference>
<evidence type="ECO:0000313" key="2">
    <source>
        <dbReference type="EMBL" id="EAS51824.1"/>
    </source>
</evidence>
<proteinExistence type="predicted"/>
<gene>
    <name evidence="2" type="ORF">SI859A1_02640</name>
</gene>
<sequence>MQRDADLRREVDLRPVEGEAPGQRLAQALDHGVHIRQGRRPVDDDDEAVLAEMTGDVAGGQMVAQFGGEGVRQPLAGHVAELGAHGGEFADVDDDDREAPGRAGCGEVGQPRLHEALVVEAGGGVEFQPFLQRFGPGPGAPGGLVTVDRAAHGADQFGDLQIPLRNIVAEAAAEGLDRGPLAAAAGQHDDGRRVRQHGIDALGNRQAVVLSEVVIHEDAVERLLAEGLEQRGLRFQTGHPHSALQGQKIGDIVEKERVIVYDGEADIAVHMQSVRLPGPGICPRMGVGPDNVGSALRMN</sequence>
<dbReference type="BioCyc" id="AURANTIMONAS:SI859A1_02640-MONOMER"/>
<dbReference type="HOGENOM" id="CLU_930048_0_0_5"/>